<dbReference type="GeneID" id="45735632"/>
<dbReference type="Pfam" id="PF03992">
    <property type="entry name" value="ABM"/>
    <property type="match status" value="1"/>
</dbReference>
<dbReference type="RefSeq" id="WP_038443633.1">
    <property type="nucleotide sequence ID" value="NZ_CP008896.1"/>
</dbReference>
<dbReference type="EMBL" id="PVUH01000018">
    <property type="protein sequence ID" value="PRW87349.1"/>
    <property type="molecule type" value="Genomic_DNA"/>
</dbReference>
<protein>
    <submittedName>
        <fullName evidence="2">Antibiotic biosynthesis monooxygenase</fullName>
    </submittedName>
</protein>
<dbReference type="PANTHER" id="PTHR33336">
    <property type="entry name" value="QUINOL MONOOXYGENASE YGIN-RELATED"/>
    <property type="match status" value="1"/>
</dbReference>
<dbReference type="AlphaFoldDB" id="A0A075PE00"/>
<dbReference type="InterPro" id="IPR011008">
    <property type="entry name" value="Dimeric_a/b-barrel"/>
</dbReference>
<keyword evidence="2" id="KW-0560">Oxidoreductase</keyword>
<accession>A0A075PE00</accession>
<dbReference type="GO" id="GO:0004497">
    <property type="term" value="F:monooxygenase activity"/>
    <property type="evidence" value="ECO:0007669"/>
    <property type="project" value="UniProtKB-KW"/>
</dbReference>
<evidence type="ECO:0000259" key="1">
    <source>
        <dbReference type="PROSITE" id="PS51725"/>
    </source>
</evidence>
<feature type="domain" description="ABM" evidence="1">
    <location>
        <begin position="5"/>
        <end position="93"/>
    </location>
</feature>
<dbReference type="KEGG" id="pfn:HZ99_13850"/>
<dbReference type="SUPFAM" id="SSF54909">
    <property type="entry name" value="Dimeric alpha+beta barrel"/>
    <property type="match status" value="1"/>
</dbReference>
<dbReference type="InterPro" id="IPR050744">
    <property type="entry name" value="AI-2_Isomerase_LsrG"/>
</dbReference>
<reference evidence="2 3" key="1">
    <citation type="submission" date="2018-03" db="EMBL/GenBank/DDBJ databases">
        <title>Blue discolouration in mozzarella cheese caused by Pseudomonas fluorescens.</title>
        <authorList>
            <person name="Chiesa F."/>
            <person name="Dalmasso A."/>
            <person name="Lomonaco S."/>
        </authorList>
    </citation>
    <scope>NUCLEOTIDE SEQUENCE [LARGE SCALE GENOMIC DNA]</scope>
    <source>
        <strain evidence="2 3">11293</strain>
    </source>
</reference>
<dbReference type="InterPro" id="IPR007138">
    <property type="entry name" value="ABM_dom"/>
</dbReference>
<evidence type="ECO:0000313" key="3">
    <source>
        <dbReference type="Proteomes" id="UP000239731"/>
    </source>
</evidence>
<proteinExistence type="predicted"/>
<comment type="caution">
    <text evidence="2">The sequence shown here is derived from an EMBL/GenBank/DDBJ whole genome shotgun (WGS) entry which is preliminary data.</text>
</comment>
<dbReference type="PANTHER" id="PTHR33336:SF3">
    <property type="entry name" value="ABM DOMAIN-CONTAINING PROTEIN"/>
    <property type="match status" value="1"/>
</dbReference>
<name>A0A075PE00_PSEFL</name>
<gene>
    <name evidence="2" type="ORF">C7A10_23550</name>
</gene>
<organism evidence="2 3">
    <name type="scientific">Pseudomonas fluorescens</name>
    <dbReference type="NCBI Taxonomy" id="294"/>
    <lineage>
        <taxon>Bacteria</taxon>
        <taxon>Pseudomonadati</taxon>
        <taxon>Pseudomonadota</taxon>
        <taxon>Gammaproteobacteria</taxon>
        <taxon>Pseudomonadales</taxon>
        <taxon>Pseudomonadaceae</taxon>
        <taxon>Pseudomonas</taxon>
    </lineage>
</organism>
<dbReference type="GO" id="GO:0005829">
    <property type="term" value="C:cytosol"/>
    <property type="evidence" value="ECO:0007669"/>
    <property type="project" value="TreeGrafter"/>
</dbReference>
<sequence>MNQTIRVVAILTAKGGKEQQVEQILRACVQPSRAEDGCLSYVLSRCIEQVGRFVFVERWASHEAIALHRQMPHYTTMANALGELLSDRQVYVLEALAEDGESATGFDTDMAG</sequence>
<dbReference type="PROSITE" id="PS51725">
    <property type="entry name" value="ABM"/>
    <property type="match status" value="1"/>
</dbReference>
<dbReference type="Proteomes" id="UP000239731">
    <property type="component" value="Unassembled WGS sequence"/>
</dbReference>
<evidence type="ECO:0000313" key="2">
    <source>
        <dbReference type="EMBL" id="PRW87349.1"/>
    </source>
</evidence>
<keyword evidence="2" id="KW-0503">Monooxygenase</keyword>
<dbReference type="Gene3D" id="3.30.70.100">
    <property type="match status" value="1"/>
</dbReference>